<keyword evidence="5" id="KW-1185">Reference proteome</keyword>
<dbReference type="GO" id="GO:0015562">
    <property type="term" value="F:efflux transmembrane transporter activity"/>
    <property type="evidence" value="ECO:0007669"/>
    <property type="project" value="TreeGrafter"/>
</dbReference>
<organism evidence="4 5">
    <name type="scientific">Pseudoalteromonas ulvae</name>
    <dbReference type="NCBI Taxonomy" id="107327"/>
    <lineage>
        <taxon>Bacteria</taxon>
        <taxon>Pseudomonadati</taxon>
        <taxon>Pseudomonadota</taxon>
        <taxon>Gammaproteobacteria</taxon>
        <taxon>Alteromonadales</taxon>
        <taxon>Pseudoalteromonadaceae</taxon>
        <taxon>Pseudoalteromonas</taxon>
    </lineage>
</organism>
<comment type="caution">
    <text evidence="4">The sequence shown here is derived from an EMBL/GenBank/DDBJ whole genome shotgun (WGS) entry which is preliminary data.</text>
</comment>
<evidence type="ECO:0000256" key="1">
    <source>
        <dbReference type="ARBA" id="ARBA00009477"/>
    </source>
</evidence>
<accession>A0A244CR18</accession>
<dbReference type="GO" id="GO:1990281">
    <property type="term" value="C:efflux pump complex"/>
    <property type="evidence" value="ECO:0007669"/>
    <property type="project" value="TreeGrafter"/>
</dbReference>
<comment type="similarity">
    <text evidence="1">Belongs to the membrane fusion protein (MFP) (TC 8.A.1) family.</text>
</comment>
<evidence type="ECO:0000313" key="5">
    <source>
        <dbReference type="Proteomes" id="UP000194841"/>
    </source>
</evidence>
<feature type="signal peptide" evidence="3">
    <location>
        <begin position="1"/>
        <end position="21"/>
    </location>
</feature>
<dbReference type="OrthoDB" id="9806939at2"/>
<dbReference type="Proteomes" id="UP000194841">
    <property type="component" value="Unassembled WGS sequence"/>
</dbReference>
<dbReference type="PANTHER" id="PTHR30469">
    <property type="entry name" value="MULTIDRUG RESISTANCE PROTEIN MDTA"/>
    <property type="match status" value="1"/>
</dbReference>
<keyword evidence="2" id="KW-0175">Coiled coil</keyword>
<sequence>MKLLLNSILLGLCITSVSTIAADAPPPATLVVVSDVEQEQIAEQTWIPGTVVSRFDSRLTTEVSGVIKWVAQVGDKVSKGDVILKLDDAFLQLEQQQADATVSQLKTRVALLKRQQQRLEKLGKNAAQDSLDAKEADLAMAEQDLLQAQISLQRIELQLAKTSLRAPFNGTVVERFKQVGEFSQSSHVALRLVSLQDLEVKANAPLEHNQFNNIGDEVVIRQKANQIHSTIRALIPVGDERSRTMEVRVDLADHTLPIGSAVRVSIASSESHQALTVHRDALILRQDKVYVNVIDNELNNKQVTVIPGSGFYDYIEVSGDLQVGQQVVIRGAENLRDGEKVRLKTPLAAAKTLTVAR</sequence>
<dbReference type="SUPFAM" id="SSF111369">
    <property type="entry name" value="HlyD-like secretion proteins"/>
    <property type="match status" value="1"/>
</dbReference>
<evidence type="ECO:0000313" key="4">
    <source>
        <dbReference type="EMBL" id="OUL57926.1"/>
    </source>
</evidence>
<dbReference type="InterPro" id="IPR006143">
    <property type="entry name" value="RND_pump_MFP"/>
</dbReference>
<dbReference type="Gene3D" id="1.10.287.470">
    <property type="entry name" value="Helix hairpin bin"/>
    <property type="match status" value="1"/>
</dbReference>
<evidence type="ECO:0000256" key="3">
    <source>
        <dbReference type="SAM" id="SignalP"/>
    </source>
</evidence>
<dbReference type="Gene3D" id="2.40.30.170">
    <property type="match status" value="1"/>
</dbReference>
<feature type="coiled-coil region" evidence="2">
    <location>
        <begin position="102"/>
        <end position="158"/>
    </location>
</feature>
<proteinExistence type="inferred from homology"/>
<dbReference type="PANTHER" id="PTHR30469:SF15">
    <property type="entry name" value="HLYD FAMILY OF SECRETION PROTEINS"/>
    <property type="match status" value="1"/>
</dbReference>
<dbReference type="RefSeq" id="WP_086743232.1">
    <property type="nucleotide sequence ID" value="NZ_MWPV01000002.1"/>
</dbReference>
<dbReference type="Gene3D" id="2.40.50.100">
    <property type="match status" value="1"/>
</dbReference>
<dbReference type="Gene3D" id="2.40.420.20">
    <property type="match status" value="1"/>
</dbReference>
<keyword evidence="3" id="KW-0732">Signal</keyword>
<protein>
    <submittedName>
        <fullName evidence="4">Uncharacterized protein</fullName>
    </submittedName>
</protein>
<reference evidence="4 5" key="1">
    <citation type="submission" date="2017-02" db="EMBL/GenBank/DDBJ databases">
        <title>Pseudoalteromonas ulvae TC14 Genome.</title>
        <authorList>
            <person name="Molmeret M."/>
        </authorList>
    </citation>
    <scope>NUCLEOTIDE SEQUENCE [LARGE SCALE GENOMIC DNA]</scope>
    <source>
        <strain evidence="4">TC14</strain>
    </source>
</reference>
<name>A0A244CR18_PSEDV</name>
<dbReference type="AlphaFoldDB" id="A0A244CR18"/>
<dbReference type="EMBL" id="MWPV01000002">
    <property type="protein sequence ID" value="OUL57926.1"/>
    <property type="molecule type" value="Genomic_DNA"/>
</dbReference>
<evidence type="ECO:0000256" key="2">
    <source>
        <dbReference type="SAM" id="Coils"/>
    </source>
</evidence>
<dbReference type="NCBIfam" id="TIGR01730">
    <property type="entry name" value="RND_mfp"/>
    <property type="match status" value="1"/>
</dbReference>
<feature type="chain" id="PRO_5012512456" evidence="3">
    <location>
        <begin position="22"/>
        <end position="357"/>
    </location>
</feature>
<gene>
    <name evidence="4" type="ORF">B1199_06045</name>
</gene>